<proteinExistence type="inferred from homology"/>
<evidence type="ECO:0000256" key="3">
    <source>
        <dbReference type="ARBA" id="ARBA00022833"/>
    </source>
</evidence>
<reference evidence="5 6" key="1">
    <citation type="submission" date="2018-12" db="EMBL/GenBank/DDBJ databases">
        <title>Dyella dinghuensis sp. nov. DHOA06 and Dyella choica sp. nov. 4M-K27, isolated from forest soil.</title>
        <authorList>
            <person name="Qiu L.-H."/>
            <person name="Gao Z.-H."/>
        </authorList>
    </citation>
    <scope>NUCLEOTIDE SEQUENCE [LARGE SCALE GENOMIC DNA]</scope>
    <source>
        <strain evidence="5 6">DHOA06</strain>
    </source>
</reference>
<dbReference type="EMBL" id="RYZR01000007">
    <property type="protein sequence ID" value="RUL62337.1"/>
    <property type="molecule type" value="Genomic_DNA"/>
</dbReference>
<sequence>MRYHGSCHCGRIAYDVEGELTQVIECNCSHCSRKGFLFWFVPREQLTLTTPESDMSQYTFNKHVIRHQFCPSCGCAPVSFGTGPDGKAVAAVNVRCLENVDVDGLEHVPVDGRSF</sequence>
<dbReference type="PANTHER" id="PTHR28620:SF1">
    <property type="entry name" value="CENP-V_GFA DOMAIN-CONTAINING PROTEIN"/>
    <property type="match status" value="1"/>
</dbReference>
<dbReference type="SUPFAM" id="SSF51316">
    <property type="entry name" value="Mss4-like"/>
    <property type="match status" value="1"/>
</dbReference>
<keyword evidence="6" id="KW-1185">Reference proteome</keyword>
<dbReference type="InterPro" id="IPR011057">
    <property type="entry name" value="Mss4-like_sf"/>
</dbReference>
<dbReference type="OrthoDB" id="9805575at2"/>
<feature type="domain" description="CENP-V/GFA" evidence="4">
    <location>
        <begin position="3"/>
        <end position="115"/>
    </location>
</feature>
<dbReference type="InterPro" id="IPR052355">
    <property type="entry name" value="CENP-V-like"/>
</dbReference>
<evidence type="ECO:0000313" key="6">
    <source>
        <dbReference type="Proteomes" id="UP000267077"/>
    </source>
</evidence>
<keyword evidence="2" id="KW-0479">Metal-binding</keyword>
<dbReference type="InterPro" id="IPR006913">
    <property type="entry name" value="CENP-V/GFA"/>
</dbReference>
<accession>A0A3S0RRM3</accession>
<dbReference type="AlphaFoldDB" id="A0A3S0RRM3"/>
<dbReference type="GO" id="GO:0016846">
    <property type="term" value="F:carbon-sulfur lyase activity"/>
    <property type="evidence" value="ECO:0007669"/>
    <property type="project" value="InterPro"/>
</dbReference>
<evidence type="ECO:0000313" key="5">
    <source>
        <dbReference type="EMBL" id="RUL62337.1"/>
    </source>
</evidence>
<evidence type="ECO:0000256" key="1">
    <source>
        <dbReference type="ARBA" id="ARBA00005495"/>
    </source>
</evidence>
<name>A0A3S0RRM3_9GAMM</name>
<organism evidence="5 6">
    <name type="scientific">Dyella dinghuensis</name>
    <dbReference type="NCBI Taxonomy" id="1920169"/>
    <lineage>
        <taxon>Bacteria</taxon>
        <taxon>Pseudomonadati</taxon>
        <taxon>Pseudomonadota</taxon>
        <taxon>Gammaproteobacteria</taxon>
        <taxon>Lysobacterales</taxon>
        <taxon>Rhodanobacteraceae</taxon>
        <taxon>Dyella</taxon>
    </lineage>
</organism>
<gene>
    <name evidence="5" type="ORF">EKH79_15785</name>
</gene>
<dbReference type="Proteomes" id="UP000267077">
    <property type="component" value="Unassembled WGS sequence"/>
</dbReference>
<keyword evidence="3" id="KW-0862">Zinc</keyword>
<comment type="caution">
    <text evidence="5">The sequence shown here is derived from an EMBL/GenBank/DDBJ whole genome shotgun (WGS) entry which is preliminary data.</text>
</comment>
<dbReference type="PANTHER" id="PTHR28620">
    <property type="entry name" value="CENTROMERE PROTEIN V"/>
    <property type="match status" value="1"/>
</dbReference>
<evidence type="ECO:0000259" key="4">
    <source>
        <dbReference type="PROSITE" id="PS51891"/>
    </source>
</evidence>
<protein>
    <submittedName>
        <fullName evidence="5">GFA family protein</fullName>
    </submittedName>
</protein>
<evidence type="ECO:0000256" key="2">
    <source>
        <dbReference type="ARBA" id="ARBA00022723"/>
    </source>
</evidence>
<dbReference type="Gene3D" id="2.170.150.70">
    <property type="match status" value="1"/>
</dbReference>
<dbReference type="PROSITE" id="PS51891">
    <property type="entry name" value="CENP_V_GFA"/>
    <property type="match status" value="1"/>
</dbReference>
<dbReference type="Pfam" id="PF04828">
    <property type="entry name" value="GFA"/>
    <property type="match status" value="1"/>
</dbReference>
<comment type="similarity">
    <text evidence="1">Belongs to the Gfa family.</text>
</comment>
<dbReference type="RefSeq" id="WP_126674781.1">
    <property type="nucleotide sequence ID" value="NZ_RYZR01000007.1"/>
</dbReference>
<dbReference type="GO" id="GO:0046872">
    <property type="term" value="F:metal ion binding"/>
    <property type="evidence" value="ECO:0007669"/>
    <property type="project" value="UniProtKB-KW"/>
</dbReference>